<protein>
    <submittedName>
        <fullName evidence="2">Uncharacterized protein</fullName>
    </submittedName>
</protein>
<gene>
    <name evidence="2" type="ORF">PMACD_LOCUS8461</name>
</gene>
<evidence type="ECO:0000256" key="1">
    <source>
        <dbReference type="SAM" id="MobiDB-lite"/>
    </source>
</evidence>
<proteinExistence type="predicted"/>
<evidence type="ECO:0000313" key="2">
    <source>
        <dbReference type="EMBL" id="CAF4867531.1"/>
    </source>
</evidence>
<accession>A0A821T6M5</accession>
<dbReference type="AlphaFoldDB" id="A0A821T6M5"/>
<reference evidence="2" key="1">
    <citation type="submission" date="2021-02" db="EMBL/GenBank/DDBJ databases">
        <authorList>
            <person name="Steward A R."/>
        </authorList>
    </citation>
    <scope>NUCLEOTIDE SEQUENCE</scope>
</reference>
<feature type="region of interest" description="Disordered" evidence="1">
    <location>
        <begin position="1"/>
        <end position="23"/>
    </location>
</feature>
<comment type="caution">
    <text evidence="2">The sequence shown here is derived from an EMBL/GenBank/DDBJ whole genome shotgun (WGS) entry which is preliminary data.</text>
</comment>
<name>A0A821T6M5_9NEOP</name>
<feature type="compositionally biased region" description="Basic and acidic residues" evidence="1">
    <location>
        <begin position="13"/>
        <end position="23"/>
    </location>
</feature>
<keyword evidence="3" id="KW-1185">Reference proteome</keyword>
<evidence type="ECO:0000313" key="3">
    <source>
        <dbReference type="Proteomes" id="UP000663880"/>
    </source>
</evidence>
<dbReference type="Proteomes" id="UP000663880">
    <property type="component" value="Unassembled WGS sequence"/>
</dbReference>
<organism evidence="2 3">
    <name type="scientific">Pieris macdunnoughi</name>
    <dbReference type="NCBI Taxonomy" id="345717"/>
    <lineage>
        <taxon>Eukaryota</taxon>
        <taxon>Metazoa</taxon>
        <taxon>Ecdysozoa</taxon>
        <taxon>Arthropoda</taxon>
        <taxon>Hexapoda</taxon>
        <taxon>Insecta</taxon>
        <taxon>Pterygota</taxon>
        <taxon>Neoptera</taxon>
        <taxon>Endopterygota</taxon>
        <taxon>Lepidoptera</taxon>
        <taxon>Glossata</taxon>
        <taxon>Ditrysia</taxon>
        <taxon>Papilionoidea</taxon>
        <taxon>Pieridae</taxon>
        <taxon>Pierinae</taxon>
        <taxon>Pieris</taxon>
    </lineage>
</organism>
<dbReference type="EMBL" id="CAJOBZ010000022">
    <property type="protein sequence ID" value="CAF4867531.1"/>
    <property type="molecule type" value="Genomic_DNA"/>
</dbReference>
<sequence length="88" mass="9938">MTLSRTKLASTDEANRAGKSWSERRHLPLGEGLYDIKSSSESHTLKLLSGDEFSVLEVVKFWDQDMFARRMGIGIRKESMHPGLIETA</sequence>